<reference evidence="2 3" key="1">
    <citation type="submission" date="2020-04" db="EMBL/GenBank/DDBJ databases">
        <authorList>
            <person name="Alioto T."/>
            <person name="Alioto T."/>
            <person name="Gomez Garrido J."/>
        </authorList>
    </citation>
    <scope>NUCLEOTIDE SEQUENCE [LARGE SCALE GENOMIC DNA]</scope>
</reference>
<evidence type="ECO:0000313" key="2">
    <source>
        <dbReference type="EMBL" id="CAB3360688.1"/>
    </source>
</evidence>
<accession>A0A8S1BVQ3</accession>
<feature type="region of interest" description="Disordered" evidence="1">
    <location>
        <begin position="1064"/>
        <end position="1091"/>
    </location>
</feature>
<feature type="compositionally biased region" description="Acidic residues" evidence="1">
    <location>
        <begin position="1079"/>
        <end position="1091"/>
    </location>
</feature>
<feature type="compositionally biased region" description="Polar residues" evidence="1">
    <location>
        <begin position="1064"/>
        <end position="1075"/>
    </location>
</feature>
<organism evidence="2 3">
    <name type="scientific">Cloeon dipterum</name>
    <dbReference type="NCBI Taxonomy" id="197152"/>
    <lineage>
        <taxon>Eukaryota</taxon>
        <taxon>Metazoa</taxon>
        <taxon>Ecdysozoa</taxon>
        <taxon>Arthropoda</taxon>
        <taxon>Hexapoda</taxon>
        <taxon>Insecta</taxon>
        <taxon>Pterygota</taxon>
        <taxon>Palaeoptera</taxon>
        <taxon>Ephemeroptera</taxon>
        <taxon>Pisciforma</taxon>
        <taxon>Baetidae</taxon>
        <taxon>Cloeon</taxon>
    </lineage>
</organism>
<protein>
    <submittedName>
        <fullName evidence="2">Uncharacterized protein</fullName>
    </submittedName>
</protein>
<feature type="region of interest" description="Disordered" evidence="1">
    <location>
        <begin position="117"/>
        <end position="172"/>
    </location>
</feature>
<feature type="compositionally biased region" description="Polar residues" evidence="1">
    <location>
        <begin position="156"/>
        <end position="172"/>
    </location>
</feature>
<dbReference type="EMBL" id="CADEPI010000004">
    <property type="protein sequence ID" value="CAB3360688.1"/>
    <property type="molecule type" value="Genomic_DNA"/>
</dbReference>
<dbReference type="Proteomes" id="UP000494165">
    <property type="component" value="Unassembled WGS sequence"/>
</dbReference>
<proteinExistence type="predicted"/>
<dbReference type="AlphaFoldDB" id="A0A8S1BVQ3"/>
<sequence>MSQWLSSLKLVGAARGAGGRKKSKKLEELQACSLGWRWREKKETIEPETTAKSEKFANNSTSHSSDYSFSDAWNKYVYSKNTRGCWAGRKEIEKLKDSLSTLNTYITSRRVMDSDASHNITNYSVPDEAGERDERGESINGSVPSDVEENNDTDSAETATDALTSSGSTAEQNEQPINCIDLVERNDCPKLFKLFVENANDDAALRISASNYAGSLTFEQYMKEVTISVFFAMGFTKISSIRFASLDTAVNMVSNQLEDMRLEKMPYQLSIENGSTDASSTNETYEQPFLNFISSCFPDDANSKEHAKFFLKFCKGLCNCFAAQARYTGNLIARAIVREILNTLEERKNSLRLSGGGEIDAETRREELRLLYDQVPPFIKHLGLGSRQVIPEKQTAEFHDLFFSDYCEVPIRKASCEELCSLMVKHPSAVAKREAMDYVALGLTSLTREEQAHAIECFSVVVKELDDAHSNHVKRFVKENGDIFNLNLAKPCRAFGPSYEILETSRRRGWLSKKANELFELVMTGHLFSRFPELRKYAADFLVKKCAGQNLLLSLSRLLCQNNENLEDMWMPIKALIDKFNPEDLDEAFHTLEHEKDLFNKHCLYLTEVLKHFGKIVQKEEHGELKKKFKVLLVNNIGRLTCLFEKNLEVLESLKNLFQFLPSQKLAEEKANLEKRINILTRQQSSDLNRSPKKKLKRVDLPEVEKNIMQWKEDLPSIISGTVTDKKALEALEQAKFCLQNIEDCTKKLALSCNGIVETLARYVSSENADEFEQLVLEALTVENLACHVLLNEDQVMEQESGGVLPSIKSFAMGVQWLLLTGLGPKTGVTALQFLFEILLRSPKVVEVDEDLLLTKLRELILRPTGKAKIAVEIRANALKVMCHVRCINVLKKVSAELFLAVGDDSCRSIQKVVSKLFLQLFTEATKSIAKATKAEDKIRYSKMPWYVMMGYSREAIERADESALDALILRIQRSVAHIVKELDKKSTVKFRKATLTMLESLWLKANYGQKNEEILLAAFGAPLLGALTPKDRKQMLTEFPISRGEKIGNKYFEIYHTAQSAGFQETPFNDSSHSPDAPMEDSEDGDSEMH</sequence>
<feature type="compositionally biased region" description="Basic and acidic residues" evidence="1">
    <location>
        <begin position="43"/>
        <end position="55"/>
    </location>
</feature>
<gene>
    <name evidence="2" type="ORF">CLODIP_2_CD03345</name>
</gene>
<evidence type="ECO:0000256" key="1">
    <source>
        <dbReference type="SAM" id="MobiDB-lite"/>
    </source>
</evidence>
<feature type="compositionally biased region" description="Acidic residues" evidence="1">
    <location>
        <begin position="146"/>
        <end position="155"/>
    </location>
</feature>
<name>A0A8S1BVQ3_9INSE</name>
<evidence type="ECO:0000313" key="3">
    <source>
        <dbReference type="Proteomes" id="UP000494165"/>
    </source>
</evidence>
<feature type="region of interest" description="Disordered" evidence="1">
    <location>
        <begin position="43"/>
        <end position="67"/>
    </location>
</feature>
<comment type="caution">
    <text evidence="2">The sequence shown here is derived from an EMBL/GenBank/DDBJ whole genome shotgun (WGS) entry which is preliminary data.</text>
</comment>
<keyword evidence="3" id="KW-1185">Reference proteome</keyword>